<organism evidence="3 4">
    <name type="scientific">Paenibacillus rigui</name>
    <dbReference type="NCBI Taxonomy" id="554312"/>
    <lineage>
        <taxon>Bacteria</taxon>
        <taxon>Bacillati</taxon>
        <taxon>Bacillota</taxon>
        <taxon>Bacilli</taxon>
        <taxon>Bacillales</taxon>
        <taxon>Paenibacillaceae</taxon>
        <taxon>Paenibacillus</taxon>
    </lineage>
</organism>
<feature type="domain" description="YCII-related" evidence="2">
    <location>
        <begin position="14"/>
        <end position="82"/>
    </location>
</feature>
<dbReference type="EMBL" id="NMQW01000043">
    <property type="protein sequence ID" value="OXM83590.1"/>
    <property type="molecule type" value="Genomic_DNA"/>
</dbReference>
<dbReference type="Gene3D" id="3.30.70.1060">
    <property type="entry name" value="Dimeric alpha+beta barrel"/>
    <property type="match status" value="1"/>
</dbReference>
<evidence type="ECO:0000313" key="3">
    <source>
        <dbReference type="EMBL" id="OXM83590.1"/>
    </source>
</evidence>
<gene>
    <name evidence="3" type="ORF">CF651_25135</name>
</gene>
<comment type="caution">
    <text evidence="3">The sequence shown here is derived from an EMBL/GenBank/DDBJ whole genome shotgun (WGS) entry which is preliminary data.</text>
</comment>
<reference evidence="3 4" key="1">
    <citation type="submission" date="2017-07" db="EMBL/GenBank/DDBJ databases">
        <title>Genome sequencing and assembly of Paenibacillus rigui.</title>
        <authorList>
            <person name="Mayilraj S."/>
        </authorList>
    </citation>
    <scope>NUCLEOTIDE SEQUENCE [LARGE SCALE GENOMIC DNA]</scope>
    <source>
        <strain evidence="3 4">JCM 16352</strain>
    </source>
</reference>
<evidence type="ECO:0000259" key="2">
    <source>
        <dbReference type="Pfam" id="PF03795"/>
    </source>
</evidence>
<sequence>MKYFAVFLPMLDQEKSGLYREQHLAYLDQRRSEGRIFANGRFADGWGGLVIYKADAYDHVKQMVEEDPYVMLKARSYEIHEWEIVIART</sequence>
<accession>A0A229UJK2</accession>
<dbReference type="PANTHER" id="PTHR37828">
    <property type="entry name" value="GSR2449 PROTEIN"/>
    <property type="match status" value="1"/>
</dbReference>
<dbReference type="PANTHER" id="PTHR37828:SF1">
    <property type="entry name" value="YCII-RELATED DOMAIN-CONTAINING PROTEIN"/>
    <property type="match status" value="1"/>
</dbReference>
<dbReference type="InterPro" id="IPR005545">
    <property type="entry name" value="YCII"/>
</dbReference>
<dbReference type="Pfam" id="PF03795">
    <property type="entry name" value="YCII"/>
    <property type="match status" value="1"/>
</dbReference>
<dbReference type="OrthoDB" id="162319at2"/>
<proteinExistence type="inferred from homology"/>
<protein>
    <recommendedName>
        <fullName evidence="2">YCII-related domain-containing protein</fullName>
    </recommendedName>
</protein>
<keyword evidence="4" id="KW-1185">Reference proteome</keyword>
<dbReference type="SUPFAM" id="SSF54909">
    <property type="entry name" value="Dimeric alpha+beta barrel"/>
    <property type="match status" value="1"/>
</dbReference>
<dbReference type="AlphaFoldDB" id="A0A229UJK2"/>
<dbReference type="RefSeq" id="WP_094017632.1">
    <property type="nucleotide sequence ID" value="NZ_NMQW01000043.1"/>
</dbReference>
<evidence type="ECO:0000256" key="1">
    <source>
        <dbReference type="ARBA" id="ARBA00007689"/>
    </source>
</evidence>
<comment type="similarity">
    <text evidence="1">Belongs to the YciI family.</text>
</comment>
<name>A0A229UJK2_9BACL</name>
<dbReference type="InterPro" id="IPR011008">
    <property type="entry name" value="Dimeric_a/b-barrel"/>
</dbReference>
<dbReference type="Proteomes" id="UP000215509">
    <property type="component" value="Unassembled WGS sequence"/>
</dbReference>
<evidence type="ECO:0000313" key="4">
    <source>
        <dbReference type="Proteomes" id="UP000215509"/>
    </source>
</evidence>